<feature type="transmembrane region" description="Helical" evidence="6">
    <location>
        <begin position="141"/>
        <end position="164"/>
    </location>
</feature>
<evidence type="ECO:0000256" key="6">
    <source>
        <dbReference type="SAM" id="Phobius"/>
    </source>
</evidence>
<evidence type="ECO:0000256" key="3">
    <source>
        <dbReference type="ARBA" id="ARBA00022692"/>
    </source>
</evidence>
<sequence length="358" mass="37918">MNSSEPHVHPLRNTAVTFAAIGVILALLRQSADIVQPVLLSLLIVTIASPPLQWLRKLGVSTGASVLLGIIVVIVVLSASSVLLSAALNRFSEALPLYHDQLVEHSDRLDVWLAAKGIDPHKGGVLHHFTPERINHLTESAITHMGSAVSNALLVLFVVIFMLAEATHFSRKLAKVMGTGGAAAPALAHLLRDIHLYITTKAVVSALTGILIWIGLSIFGLEYAGLWGFLAFMFNFIPSFGSIVAAVPPVLLALLHGSPIYAGGVVLLFLAVNILIGNMLEPIVVGRALGLSAVTVLLSLVFWGWMFGVVGMLVSVPLSMAVRAFADAYPPTRWLAVLMGPALEDPEITGGKVASGPD</sequence>
<feature type="transmembrane region" description="Helical" evidence="6">
    <location>
        <begin position="66"/>
        <end position="88"/>
    </location>
</feature>
<protein>
    <submittedName>
        <fullName evidence="7">AI-2E family transporter</fullName>
    </submittedName>
</protein>
<dbReference type="Pfam" id="PF01594">
    <property type="entry name" value="AI-2E_transport"/>
    <property type="match status" value="1"/>
</dbReference>
<evidence type="ECO:0000256" key="5">
    <source>
        <dbReference type="ARBA" id="ARBA00023136"/>
    </source>
</evidence>
<dbReference type="EMBL" id="JBHTBS010000008">
    <property type="protein sequence ID" value="MFC7338629.1"/>
    <property type="molecule type" value="Genomic_DNA"/>
</dbReference>
<keyword evidence="8" id="KW-1185">Reference proteome</keyword>
<comment type="similarity">
    <text evidence="2">Belongs to the autoinducer-2 exporter (AI-2E) (TC 2.A.86) family.</text>
</comment>
<feature type="transmembrane region" description="Helical" evidence="6">
    <location>
        <begin position="34"/>
        <end position="54"/>
    </location>
</feature>
<evidence type="ECO:0000256" key="1">
    <source>
        <dbReference type="ARBA" id="ARBA00004141"/>
    </source>
</evidence>
<comment type="subcellular location">
    <subcellularLocation>
        <location evidence="1">Membrane</location>
        <topology evidence="1">Multi-pass membrane protein</topology>
    </subcellularLocation>
</comment>
<dbReference type="InterPro" id="IPR002549">
    <property type="entry name" value="AI-2E-like"/>
</dbReference>
<feature type="transmembrane region" description="Helical" evidence="6">
    <location>
        <begin position="202"/>
        <end position="221"/>
    </location>
</feature>
<feature type="transmembrane region" description="Helical" evidence="6">
    <location>
        <begin position="259"/>
        <end position="276"/>
    </location>
</feature>
<accession>A0ABW2LBD3</accession>
<keyword evidence="4 6" id="KW-1133">Transmembrane helix</keyword>
<keyword evidence="3 6" id="KW-0812">Transmembrane</keyword>
<evidence type="ECO:0000313" key="7">
    <source>
        <dbReference type="EMBL" id="MFC7338629.1"/>
    </source>
</evidence>
<organism evidence="7 8">
    <name type="scientific">Haloferula chungangensis</name>
    <dbReference type="NCBI Taxonomy" id="1048331"/>
    <lineage>
        <taxon>Bacteria</taxon>
        <taxon>Pseudomonadati</taxon>
        <taxon>Verrucomicrobiota</taxon>
        <taxon>Verrucomicrobiia</taxon>
        <taxon>Verrucomicrobiales</taxon>
        <taxon>Verrucomicrobiaceae</taxon>
        <taxon>Haloferula</taxon>
    </lineage>
</organism>
<feature type="transmembrane region" description="Helical" evidence="6">
    <location>
        <begin position="12"/>
        <end position="28"/>
    </location>
</feature>
<feature type="transmembrane region" description="Helical" evidence="6">
    <location>
        <begin position="227"/>
        <end position="247"/>
    </location>
</feature>
<dbReference type="Proteomes" id="UP001596472">
    <property type="component" value="Unassembled WGS sequence"/>
</dbReference>
<dbReference type="PANTHER" id="PTHR21716">
    <property type="entry name" value="TRANSMEMBRANE PROTEIN"/>
    <property type="match status" value="1"/>
</dbReference>
<proteinExistence type="inferred from homology"/>
<gene>
    <name evidence="7" type="ORF">ACFQY0_15645</name>
</gene>
<evidence type="ECO:0000256" key="4">
    <source>
        <dbReference type="ARBA" id="ARBA00022989"/>
    </source>
</evidence>
<evidence type="ECO:0000313" key="8">
    <source>
        <dbReference type="Proteomes" id="UP001596472"/>
    </source>
</evidence>
<feature type="transmembrane region" description="Helical" evidence="6">
    <location>
        <begin position="288"/>
        <end position="314"/>
    </location>
</feature>
<name>A0ABW2LBD3_9BACT</name>
<dbReference type="PANTHER" id="PTHR21716:SF64">
    <property type="entry name" value="AI-2 TRANSPORT PROTEIN TQSA"/>
    <property type="match status" value="1"/>
</dbReference>
<reference evidence="8" key="1">
    <citation type="journal article" date="2019" name="Int. J. Syst. Evol. Microbiol.">
        <title>The Global Catalogue of Microorganisms (GCM) 10K type strain sequencing project: providing services to taxonomists for standard genome sequencing and annotation.</title>
        <authorList>
            <consortium name="The Broad Institute Genomics Platform"/>
            <consortium name="The Broad Institute Genome Sequencing Center for Infectious Disease"/>
            <person name="Wu L."/>
            <person name="Ma J."/>
        </authorList>
    </citation>
    <scope>NUCLEOTIDE SEQUENCE [LARGE SCALE GENOMIC DNA]</scope>
    <source>
        <strain evidence="8">CGMCC 4.1467</strain>
    </source>
</reference>
<dbReference type="RefSeq" id="WP_379714178.1">
    <property type="nucleotide sequence ID" value="NZ_JBHTBS010000008.1"/>
</dbReference>
<comment type="caution">
    <text evidence="7">The sequence shown here is derived from an EMBL/GenBank/DDBJ whole genome shotgun (WGS) entry which is preliminary data.</text>
</comment>
<keyword evidence="5 6" id="KW-0472">Membrane</keyword>
<evidence type="ECO:0000256" key="2">
    <source>
        <dbReference type="ARBA" id="ARBA00009773"/>
    </source>
</evidence>